<dbReference type="AlphaFoldDB" id="A0A5S9MZL8"/>
<gene>
    <name evidence="1" type="ORF">DPBNPPHM_00389</name>
</gene>
<protein>
    <recommendedName>
        <fullName evidence="3">Phytanoyl-CoA dioxygenase (PhyH)</fullName>
    </recommendedName>
</protein>
<dbReference type="GO" id="GO:0016706">
    <property type="term" value="F:2-oxoglutarate-dependent dioxygenase activity"/>
    <property type="evidence" value="ECO:0007669"/>
    <property type="project" value="UniProtKB-ARBA"/>
</dbReference>
<dbReference type="InterPro" id="IPR008775">
    <property type="entry name" value="Phytyl_CoA_dOase-like"/>
</dbReference>
<dbReference type="OrthoDB" id="7593462at2"/>
<evidence type="ECO:0000313" key="1">
    <source>
        <dbReference type="EMBL" id="CAA0081794.1"/>
    </source>
</evidence>
<name>A0A5S9MZL8_9GAMM</name>
<evidence type="ECO:0008006" key="3">
    <source>
        <dbReference type="Google" id="ProtNLM"/>
    </source>
</evidence>
<dbReference type="SUPFAM" id="SSF51197">
    <property type="entry name" value="Clavaminate synthase-like"/>
    <property type="match status" value="1"/>
</dbReference>
<dbReference type="Proteomes" id="UP000434580">
    <property type="component" value="Unassembled WGS sequence"/>
</dbReference>
<sequence>MREATRLHCGLIESATLRSAAARLVEVGDSLGIVVADDSKFGHASEKNHESHQYFSYRRNSIESLDVLVEANVPDAKLVLAISESDFSTLVSEEATLIGLVYANRVHLLAGRLDRIRSWPYVLQALYNNHRVWGAQQINALKGIDLHQRFSMNEPLDAAKKFLNTAGFAVFQNVFSTDEIAAFHALIDQRMTEVTPESADTWWAENSQQQMLCCRLTYLDTHYPAFEKLHTDPRIRALAACAEGGLVSSGARMDGVFCVTKYSNIIRGVADLAWHKDCDLGGHRLLCPSVLIGVQLDAASQENGQLVYLAGTHQCVNGVEDYQLNLDVLSAVETSPGDVTVHFGHTFHAAPSPLGDNARRRVLYLSFHPQALCQHLGVRESYNDVLYTKNGALVQHFKEQ</sequence>
<evidence type="ECO:0000313" key="2">
    <source>
        <dbReference type="Proteomes" id="UP000434580"/>
    </source>
</evidence>
<dbReference type="Gene3D" id="2.60.120.620">
    <property type="entry name" value="q2cbj1_9rhob like domain"/>
    <property type="match status" value="1"/>
</dbReference>
<proteinExistence type="predicted"/>
<dbReference type="EMBL" id="CACSII010000001">
    <property type="protein sequence ID" value="CAA0081794.1"/>
    <property type="molecule type" value="Genomic_DNA"/>
</dbReference>
<accession>A0A5S9MZL8</accession>
<reference evidence="1 2" key="1">
    <citation type="submission" date="2019-11" db="EMBL/GenBank/DDBJ databases">
        <authorList>
            <person name="Holert J."/>
        </authorList>
    </citation>
    <scope>NUCLEOTIDE SEQUENCE [LARGE SCALE GENOMIC DNA]</scope>
    <source>
        <strain evidence="1">BC5_2</strain>
    </source>
</reference>
<organism evidence="1 2">
    <name type="scientific">BD1-7 clade bacterium</name>
    <dbReference type="NCBI Taxonomy" id="2029982"/>
    <lineage>
        <taxon>Bacteria</taxon>
        <taxon>Pseudomonadati</taxon>
        <taxon>Pseudomonadota</taxon>
        <taxon>Gammaproteobacteria</taxon>
        <taxon>Cellvibrionales</taxon>
        <taxon>Spongiibacteraceae</taxon>
        <taxon>BD1-7 clade</taxon>
    </lineage>
</organism>
<dbReference type="Pfam" id="PF05721">
    <property type="entry name" value="PhyH"/>
    <property type="match status" value="1"/>
</dbReference>